<keyword evidence="3" id="KW-0547">Nucleotide-binding</keyword>
<evidence type="ECO:0000313" key="8">
    <source>
        <dbReference type="Proteomes" id="UP000008974"/>
    </source>
</evidence>
<dbReference type="Gene3D" id="3.30.200.20">
    <property type="entry name" value="Phosphorylase Kinase, domain 1"/>
    <property type="match status" value="1"/>
</dbReference>
<dbReference type="Gene3D" id="1.10.510.10">
    <property type="entry name" value="Transferase(Phosphotransferase) domain 1"/>
    <property type="match status" value="1"/>
</dbReference>
<dbReference type="Proteomes" id="UP000008974">
    <property type="component" value="Unassembled WGS sequence"/>
</dbReference>
<keyword evidence="4 7" id="KW-0418">Kinase</keyword>
<keyword evidence="5" id="KW-0067">ATP-binding</keyword>
<dbReference type="PROSITE" id="PS00108">
    <property type="entry name" value="PROTEIN_KINASE_ST"/>
    <property type="match status" value="1"/>
</dbReference>
<evidence type="ECO:0000256" key="2">
    <source>
        <dbReference type="ARBA" id="ARBA00022679"/>
    </source>
</evidence>
<dbReference type="PROSITE" id="PS50011">
    <property type="entry name" value="PROTEIN_KINASE_DOM"/>
    <property type="match status" value="1"/>
</dbReference>
<evidence type="ECO:0000256" key="5">
    <source>
        <dbReference type="ARBA" id="ARBA00022840"/>
    </source>
</evidence>
<dbReference type="EMBL" id="ACVC01000024">
    <property type="protein sequence ID" value="EFO65573.1"/>
    <property type="molecule type" value="Genomic_DNA"/>
</dbReference>
<dbReference type="SMART" id="SM00220">
    <property type="entry name" value="S_TKc"/>
    <property type="match status" value="1"/>
</dbReference>
<dbReference type="Pfam" id="PF00069">
    <property type="entry name" value="Pkinase"/>
    <property type="match status" value="1"/>
</dbReference>
<dbReference type="STRING" id="658858.E1EW44"/>
<keyword evidence="1" id="KW-0723">Serine/threonine-protein kinase</keyword>
<dbReference type="PANTHER" id="PTHR24058">
    <property type="entry name" value="DUAL SPECIFICITY PROTEIN KINASE"/>
    <property type="match status" value="1"/>
</dbReference>
<dbReference type="SUPFAM" id="SSF56112">
    <property type="entry name" value="Protein kinase-like (PK-like)"/>
    <property type="match status" value="1"/>
</dbReference>
<comment type="caution">
    <text evidence="7">The sequence shown here is derived from an EMBL/GenBank/DDBJ whole genome shotgun (WGS) entry which is preliminary data.</text>
</comment>
<evidence type="ECO:0000256" key="1">
    <source>
        <dbReference type="ARBA" id="ARBA00022527"/>
    </source>
</evidence>
<gene>
    <name evidence="7" type="ORF">GLP15_285</name>
</gene>
<evidence type="ECO:0000313" key="7">
    <source>
        <dbReference type="EMBL" id="EFO65573.1"/>
    </source>
</evidence>
<dbReference type="VEuPathDB" id="GiardiaDB:GLP15_285"/>
<feature type="domain" description="Protein kinase" evidence="6">
    <location>
        <begin position="543"/>
        <end position="884"/>
    </location>
</feature>
<dbReference type="PANTHER" id="PTHR24058:SF124">
    <property type="entry name" value="PROTEIN KINASE SUPERFAMILY PROTEIN"/>
    <property type="match status" value="1"/>
</dbReference>
<accession>E1EW44</accession>
<name>E1EW44_GIAIA</name>
<dbReference type="GO" id="GO:0004674">
    <property type="term" value="F:protein serine/threonine kinase activity"/>
    <property type="evidence" value="ECO:0007669"/>
    <property type="project" value="UniProtKB-KW"/>
</dbReference>
<dbReference type="GO" id="GO:0005524">
    <property type="term" value="F:ATP binding"/>
    <property type="evidence" value="ECO:0007669"/>
    <property type="project" value="UniProtKB-KW"/>
</dbReference>
<proteinExistence type="predicted"/>
<dbReference type="AlphaFoldDB" id="E1EW44"/>
<dbReference type="InterPro" id="IPR008271">
    <property type="entry name" value="Ser/Thr_kinase_AS"/>
</dbReference>
<dbReference type="InterPro" id="IPR050494">
    <property type="entry name" value="Ser_Thr_dual-spec_kinase"/>
</dbReference>
<organism evidence="7 8">
    <name type="scientific">Giardia intestinalis (strain P15)</name>
    <name type="common">Giardia lamblia</name>
    <dbReference type="NCBI Taxonomy" id="658858"/>
    <lineage>
        <taxon>Eukaryota</taxon>
        <taxon>Metamonada</taxon>
        <taxon>Diplomonadida</taxon>
        <taxon>Hexamitidae</taxon>
        <taxon>Giardiinae</taxon>
        <taxon>Giardia</taxon>
    </lineage>
</organism>
<dbReference type="InterPro" id="IPR011009">
    <property type="entry name" value="Kinase-like_dom_sf"/>
</dbReference>
<keyword evidence="2" id="KW-0808">Transferase</keyword>
<reference evidence="7 8" key="1">
    <citation type="journal article" date="2010" name="BMC Genomics">
        <title>Genome analysis and comparative genomics of a Giardia intestinalis assemblage E isolate.</title>
        <authorList>
            <person name="Jerlstrom-Hultqvist J."/>
            <person name="Franzen O."/>
            <person name="Ankarklev J."/>
            <person name="Xu F."/>
            <person name="Nohynkova E."/>
            <person name="Andersson J.O."/>
            <person name="Svard S.G."/>
            <person name="Andersson B."/>
        </authorList>
    </citation>
    <scope>NUCLEOTIDE SEQUENCE [LARGE SCALE GENOMIC DNA]</scope>
    <source>
        <strain evidence="7 8">P15</strain>
    </source>
</reference>
<evidence type="ECO:0000259" key="6">
    <source>
        <dbReference type="PROSITE" id="PS50011"/>
    </source>
</evidence>
<dbReference type="InterPro" id="IPR000719">
    <property type="entry name" value="Prot_kinase_dom"/>
</dbReference>
<evidence type="ECO:0000256" key="3">
    <source>
        <dbReference type="ARBA" id="ARBA00022741"/>
    </source>
</evidence>
<dbReference type="OMA" id="TIMRIDP"/>
<sequence>MDQDVAVSRVLLFMKFNSKKAKFDCPMIQPEALHQLIYDHVYVKYGHQLAFTIRALLNAKERCMSKLAASGSNPSALELLVTYGFTEGDGVHIKTLTQCDDALLVTGSSIEPVADVLQTHQDLPLPQEIKITQNIMGDQAISMVTEGKRQLRDTCMTCDAGNLDQCLSSSKNHPSAYGATPSTAKVVPSVNAIEIVLKPDTAQAHLPTEEFYPIPATTIPCEFKPLNAVYLAYHDIVATENVLQNGKLGPTPFSYFYDRTLKVDSNCDRVGYTMYPACSDYWVKHRHSGTDALGNESTDEYSQPDDPGRIVYTYDYDNDNILNSTFEIELHSFAQVMQEMGSNPLGSEDLLPVEKPAVALGDQYTTITPTTPQAHDDNTMAEVEFTADDEGAMDNSTDEQAPGYVPIGDNIDPSLIDQQVLHNVEASLSNREKVLDKSHMPEAAFESHIAKKIEETERAVTPYVVRKQSAIRHRDKDRQYIVTGDTMRADVLQQIYKGETRNSKLLDLVGFYNIPLYYGLYSEFKGLHEMRFKKGAVLAGRYEIYKTIFEDSAFSVTLKARDLKEGKDVCLKVVNNEKDTLDQCLNEIRLLTYINKHDPTGKHFVRMTDYFYYGHRLIIIFELLTSNLFSYYSAREAALPRTLLNPLATIFTMPRLQHIARQILESLDFLHRLNILHLDLKHENLLLVNEDDDSFDIRLVDIGSSAFLYDECSTYVQSRSYRCPEVILGLPYDGRADVWSLGPILTELITGKVMFPIPQKADEDHKPYASMLAKLIGIMGPIPRDMILAGRESHKLFTKDLFLFETREAILGNRDKTEGLRHAEIKGEDYVYVLPKKTTIKAMLGWDSHPEHCDDLFLDFIETIMRIDPRKRPTAAEALEHPWLKHVY</sequence>
<protein>
    <submittedName>
        <fullName evidence="7">Kinase, CMGC DYRK</fullName>
    </submittedName>
</protein>
<dbReference type="OrthoDB" id="9332038at2759"/>
<evidence type="ECO:0000256" key="4">
    <source>
        <dbReference type="ARBA" id="ARBA00022777"/>
    </source>
</evidence>